<gene>
    <name evidence="3" type="ORF">C0V82_04185</name>
</gene>
<dbReference type="OrthoDB" id="9797364at2"/>
<dbReference type="Gene3D" id="3.30.450.20">
    <property type="entry name" value="PAS domain"/>
    <property type="match status" value="1"/>
</dbReference>
<dbReference type="Proteomes" id="UP000234752">
    <property type="component" value="Chromosome eg_1"/>
</dbReference>
<proteinExistence type="inferred from homology"/>
<dbReference type="RefSeq" id="WP_102111245.1">
    <property type="nucleotide sequence ID" value="NZ_BMGN01000003.1"/>
</dbReference>
<keyword evidence="1" id="KW-0807">Transducer</keyword>
<keyword evidence="4" id="KW-1185">Reference proteome</keyword>
<dbReference type="InterPro" id="IPR003660">
    <property type="entry name" value="HAMP_dom"/>
</dbReference>
<accession>A0A2K9N8U2</accession>
<dbReference type="CDD" id="cd06225">
    <property type="entry name" value="HAMP"/>
    <property type="match status" value="1"/>
</dbReference>
<comment type="similarity">
    <text evidence="2">Belongs to the methyl-accepting chemotaxis (MCP) protein family.</text>
</comment>
<dbReference type="Pfam" id="PF00672">
    <property type="entry name" value="HAMP"/>
    <property type="match status" value="1"/>
</dbReference>
<dbReference type="SMART" id="SM00283">
    <property type="entry name" value="MA"/>
    <property type="match status" value="1"/>
</dbReference>
<protein>
    <submittedName>
        <fullName evidence="3">Methyl-accepting chemotaxis protein</fullName>
    </submittedName>
</protein>
<evidence type="ECO:0000313" key="4">
    <source>
        <dbReference type="Proteomes" id="UP000234752"/>
    </source>
</evidence>
<dbReference type="EMBL" id="CP025611">
    <property type="protein sequence ID" value="AUN29517.1"/>
    <property type="molecule type" value="Genomic_DNA"/>
</dbReference>
<dbReference type="Gene3D" id="6.10.340.10">
    <property type="match status" value="1"/>
</dbReference>
<dbReference type="PANTHER" id="PTHR32089:SF112">
    <property type="entry name" value="LYSOZYME-LIKE PROTEIN-RELATED"/>
    <property type="match status" value="1"/>
</dbReference>
<dbReference type="KEGG" id="ncb:C0V82_04185"/>
<sequence>MRSYLSNLSVTGKLSLAFGIVIGVVTFSGVGITSFLNRTHEAVDLNTQSYQVLDQVSVLQQSIQQQQSAVRAFLVTGDKEFLSPIATARTNFTKAMDEAMSLTGEDAATQAQLREVGAAASDWQANVADREITLVGQPGGLQAARDMVAQHVSAPIMARLSKALDAIEKTERAQLADRTVIADEGLHGMLTMLWSVIAGAALVALLCAFALARMVVTPLNRVSAAIGELAGGKVTRALDWARGDEIGRIAQAFDTLRGTVAKAFAQAQMIADAPLGVMTCDPADNFRINYMNKRSAEVLKTVEHLLPCKVDEMVGKSIDILHKHPEHQRRLLSNPANLPHRTKIKLGGEVMDLRVTAILDSEGRYVAPMLTWSLVTRQVNLTNDFEKNVKGVVDLVAQAADEMARAADALSMTANNASGQSVAVAAAAEEASANVAAVASATEELAASIQEIGRQAEASNSRTSMAVKEAAQADELMRQLTESAREVGEVVELIKAIASQTNLLALNATIEAARAGDAGKGFAVVAGEVKGLATQTAQATDRIRQKVEEIQAASGRAGGALRGVTTMIRELHATAAAISAAVEQQQAATREIASNIAQASAGTRDVTEHISGVNQATGETGAAAAQVRGSADELSLGAGKLSQQVERYLTEARAA</sequence>
<dbReference type="PANTHER" id="PTHR32089">
    <property type="entry name" value="METHYL-ACCEPTING CHEMOTAXIS PROTEIN MCPB"/>
    <property type="match status" value="1"/>
</dbReference>
<evidence type="ECO:0000313" key="3">
    <source>
        <dbReference type="EMBL" id="AUN29517.1"/>
    </source>
</evidence>
<dbReference type="PROSITE" id="PS50885">
    <property type="entry name" value="HAMP"/>
    <property type="match status" value="1"/>
</dbReference>
<name>A0A2K9N8U2_9PROT</name>
<reference evidence="3 4" key="1">
    <citation type="submission" date="2017-12" db="EMBL/GenBank/DDBJ databases">
        <title>Genomes of bacteria within cyanobacterial aggregates.</title>
        <authorList>
            <person name="Cai H."/>
        </authorList>
    </citation>
    <scope>NUCLEOTIDE SEQUENCE [LARGE SCALE GENOMIC DNA]</scope>
    <source>
        <strain evidence="3 4">TH16</strain>
    </source>
</reference>
<dbReference type="GO" id="GO:0016020">
    <property type="term" value="C:membrane"/>
    <property type="evidence" value="ECO:0007669"/>
    <property type="project" value="InterPro"/>
</dbReference>
<evidence type="ECO:0000256" key="2">
    <source>
        <dbReference type="ARBA" id="ARBA00029447"/>
    </source>
</evidence>
<dbReference type="InterPro" id="IPR004089">
    <property type="entry name" value="MCPsignal_dom"/>
</dbReference>
<dbReference type="Gene3D" id="1.10.287.950">
    <property type="entry name" value="Methyl-accepting chemotaxis protein"/>
    <property type="match status" value="1"/>
</dbReference>
<dbReference type="Pfam" id="PF00015">
    <property type="entry name" value="MCPsignal"/>
    <property type="match status" value="1"/>
</dbReference>
<evidence type="ECO:0000256" key="1">
    <source>
        <dbReference type="ARBA" id="ARBA00023224"/>
    </source>
</evidence>
<dbReference type="SUPFAM" id="SSF58104">
    <property type="entry name" value="Methyl-accepting chemotaxis protein (MCP) signaling domain"/>
    <property type="match status" value="1"/>
</dbReference>
<dbReference type="Pfam" id="PF05227">
    <property type="entry name" value="CHASE3"/>
    <property type="match status" value="1"/>
</dbReference>
<dbReference type="PROSITE" id="PS50111">
    <property type="entry name" value="CHEMOTAXIS_TRANSDUC_2"/>
    <property type="match status" value="1"/>
</dbReference>
<dbReference type="GO" id="GO:0007165">
    <property type="term" value="P:signal transduction"/>
    <property type="evidence" value="ECO:0007669"/>
    <property type="project" value="UniProtKB-KW"/>
</dbReference>
<dbReference type="SMART" id="SM00304">
    <property type="entry name" value="HAMP"/>
    <property type="match status" value="1"/>
</dbReference>
<dbReference type="AlphaFoldDB" id="A0A2K9N8U2"/>
<organism evidence="3 4">
    <name type="scientific">Niveispirillum cyanobacteriorum</name>
    <dbReference type="NCBI Taxonomy" id="1612173"/>
    <lineage>
        <taxon>Bacteria</taxon>
        <taxon>Pseudomonadati</taxon>
        <taxon>Pseudomonadota</taxon>
        <taxon>Alphaproteobacteria</taxon>
        <taxon>Rhodospirillales</taxon>
        <taxon>Azospirillaceae</taxon>
        <taxon>Niveispirillum</taxon>
    </lineage>
</organism>
<dbReference type="InterPro" id="IPR007891">
    <property type="entry name" value="CHASE3"/>
</dbReference>